<feature type="region of interest" description="Disordered" evidence="1">
    <location>
        <begin position="135"/>
        <end position="194"/>
    </location>
</feature>
<dbReference type="EMBL" id="JAAPAO010000198">
    <property type="protein sequence ID" value="KAF4668044.1"/>
    <property type="molecule type" value="Genomic_DNA"/>
</dbReference>
<feature type="region of interest" description="Disordered" evidence="1">
    <location>
        <begin position="1"/>
        <end position="49"/>
    </location>
</feature>
<protein>
    <submittedName>
        <fullName evidence="2">Uncharacterized protein</fullName>
    </submittedName>
</protein>
<sequence length="194" mass="21493">MTKPGQGDPRSRNRSPTWPATIPEDEPLPRIPEEGVFQEEEKPAAKEAVREGGCGRWCGGIGEKLKHQLLKVLPAITIDASEEYRNQDQFRVQGSFIFNNKDDVEGSRVGGGAAQSSRYEKPKCIALQNGDIPDPPIYELKKRMRSISGEKNKAQAPASREMSDRHHDRDLKEAALGRPAVVVPDKEPLLESQG</sequence>
<reference evidence="2 3" key="1">
    <citation type="submission" date="2020-04" db="EMBL/GenBank/DDBJ databases">
        <title>Perkinsus chesapeaki whole genome sequence.</title>
        <authorList>
            <person name="Bogema D.R."/>
        </authorList>
    </citation>
    <scope>NUCLEOTIDE SEQUENCE [LARGE SCALE GENOMIC DNA]</scope>
    <source>
        <strain evidence="2">ATCC PRA-425</strain>
    </source>
</reference>
<feature type="compositionally biased region" description="Basic and acidic residues" evidence="1">
    <location>
        <begin position="161"/>
        <end position="175"/>
    </location>
</feature>
<accession>A0A7J6M950</accession>
<organism evidence="2 3">
    <name type="scientific">Perkinsus chesapeaki</name>
    <name type="common">Clam parasite</name>
    <name type="synonym">Perkinsus andrewsi</name>
    <dbReference type="NCBI Taxonomy" id="330153"/>
    <lineage>
        <taxon>Eukaryota</taxon>
        <taxon>Sar</taxon>
        <taxon>Alveolata</taxon>
        <taxon>Perkinsozoa</taxon>
        <taxon>Perkinsea</taxon>
        <taxon>Perkinsida</taxon>
        <taxon>Perkinsidae</taxon>
        <taxon>Perkinsus</taxon>
    </lineage>
</organism>
<feature type="compositionally biased region" description="Basic and acidic residues" evidence="1">
    <location>
        <begin position="27"/>
        <end position="49"/>
    </location>
</feature>
<feature type="compositionally biased region" description="Basic and acidic residues" evidence="1">
    <location>
        <begin position="184"/>
        <end position="194"/>
    </location>
</feature>
<comment type="caution">
    <text evidence="2">The sequence shown here is derived from an EMBL/GenBank/DDBJ whole genome shotgun (WGS) entry which is preliminary data.</text>
</comment>
<dbReference type="AlphaFoldDB" id="A0A7J6M950"/>
<dbReference type="Proteomes" id="UP000591131">
    <property type="component" value="Unassembled WGS sequence"/>
</dbReference>
<name>A0A7J6M950_PERCH</name>
<evidence type="ECO:0000313" key="2">
    <source>
        <dbReference type="EMBL" id="KAF4668044.1"/>
    </source>
</evidence>
<keyword evidence="3" id="KW-1185">Reference proteome</keyword>
<proteinExistence type="predicted"/>
<gene>
    <name evidence="2" type="ORF">FOL47_003196</name>
</gene>
<evidence type="ECO:0000313" key="3">
    <source>
        <dbReference type="Proteomes" id="UP000591131"/>
    </source>
</evidence>
<evidence type="ECO:0000256" key="1">
    <source>
        <dbReference type="SAM" id="MobiDB-lite"/>
    </source>
</evidence>
<dbReference type="OrthoDB" id="444897at2759"/>